<dbReference type="InterPro" id="IPR023393">
    <property type="entry name" value="START-like_dom_sf"/>
</dbReference>
<accession>A0ABU2N7A2</accession>
<dbReference type="RefSeq" id="WP_311555850.1">
    <property type="nucleotide sequence ID" value="NZ_JAVREJ010000005.1"/>
</dbReference>
<keyword evidence="2" id="KW-1185">Reference proteome</keyword>
<dbReference type="InterPro" id="IPR019587">
    <property type="entry name" value="Polyketide_cyclase/dehydratase"/>
</dbReference>
<protein>
    <submittedName>
        <fullName evidence="1">SRPBCC family protein</fullName>
    </submittedName>
</protein>
<proteinExistence type="predicted"/>
<sequence>MTVVVQRSIDIDAPASTVWAVVSDVERWPEWTASISSVKRSQTGPLAVGERVVVAQPRLPTLTYTVTEVDEGRSFTWSAGSAVSRGVGEHVLAPRINGGCTATLRLTQRGPGARFVGVLLDRITRRYLRMEAEGLKARSEREARAVH</sequence>
<evidence type="ECO:0000313" key="2">
    <source>
        <dbReference type="Proteomes" id="UP001183202"/>
    </source>
</evidence>
<dbReference type="EMBL" id="JAVREJ010000005">
    <property type="protein sequence ID" value="MDT0349817.1"/>
    <property type="molecule type" value="Genomic_DNA"/>
</dbReference>
<organism evidence="1 2">
    <name type="scientific">Pseudonocardia charpentierae</name>
    <dbReference type="NCBI Taxonomy" id="3075545"/>
    <lineage>
        <taxon>Bacteria</taxon>
        <taxon>Bacillati</taxon>
        <taxon>Actinomycetota</taxon>
        <taxon>Actinomycetes</taxon>
        <taxon>Pseudonocardiales</taxon>
        <taxon>Pseudonocardiaceae</taxon>
        <taxon>Pseudonocardia</taxon>
    </lineage>
</organism>
<comment type="caution">
    <text evidence="1">The sequence shown here is derived from an EMBL/GenBank/DDBJ whole genome shotgun (WGS) entry which is preliminary data.</text>
</comment>
<name>A0ABU2N7A2_9PSEU</name>
<dbReference type="Gene3D" id="3.30.530.20">
    <property type="match status" value="1"/>
</dbReference>
<evidence type="ECO:0000313" key="1">
    <source>
        <dbReference type="EMBL" id="MDT0349817.1"/>
    </source>
</evidence>
<gene>
    <name evidence="1" type="ORF">RM445_09820</name>
</gene>
<dbReference type="SUPFAM" id="SSF55961">
    <property type="entry name" value="Bet v1-like"/>
    <property type="match status" value="1"/>
</dbReference>
<reference evidence="2" key="1">
    <citation type="submission" date="2023-07" db="EMBL/GenBank/DDBJ databases">
        <title>30 novel species of actinomycetes from the DSMZ collection.</title>
        <authorList>
            <person name="Nouioui I."/>
        </authorList>
    </citation>
    <scope>NUCLEOTIDE SEQUENCE [LARGE SCALE GENOMIC DNA]</scope>
    <source>
        <strain evidence="2">DSM 45834</strain>
    </source>
</reference>
<dbReference type="Pfam" id="PF10604">
    <property type="entry name" value="Polyketide_cyc2"/>
    <property type="match status" value="1"/>
</dbReference>
<dbReference type="Proteomes" id="UP001183202">
    <property type="component" value="Unassembled WGS sequence"/>
</dbReference>